<dbReference type="Proteomes" id="UP001556367">
    <property type="component" value="Unassembled WGS sequence"/>
</dbReference>
<comment type="caution">
    <text evidence="10">The sequence shown here is derived from an EMBL/GenBank/DDBJ whole genome shotgun (WGS) entry which is preliminary data.</text>
</comment>
<feature type="transmembrane region" description="Helical" evidence="8">
    <location>
        <begin position="232"/>
        <end position="252"/>
    </location>
</feature>
<feature type="transmembrane region" description="Helical" evidence="8">
    <location>
        <begin position="273"/>
        <end position="304"/>
    </location>
</feature>
<evidence type="ECO:0000256" key="8">
    <source>
        <dbReference type="SAM" id="Phobius"/>
    </source>
</evidence>
<keyword evidence="6 8" id="KW-0472">Membrane</keyword>
<evidence type="ECO:0000256" key="2">
    <source>
        <dbReference type="ARBA" id="ARBA00022448"/>
    </source>
</evidence>
<feature type="compositionally biased region" description="Low complexity" evidence="7">
    <location>
        <begin position="511"/>
        <end position="530"/>
    </location>
</feature>
<feature type="transmembrane region" description="Helical" evidence="8">
    <location>
        <begin position="419"/>
        <end position="439"/>
    </location>
</feature>
<feature type="transmembrane region" description="Helical" evidence="8">
    <location>
        <begin position="352"/>
        <end position="373"/>
    </location>
</feature>
<dbReference type="InterPro" id="IPR006153">
    <property type="entry name" value="Cation/H_exchanger_TM"/>
</dbReference>
<feature type="transmembrane region" description="Helical" evidence="8">
    <location>
        <begin position="324"/>
        <end position="345"/>
    </location>
</feature>
<accession>A0ABR3JAC8</accession>
<keyword evidence="2" id="KW-0813">Transport</keyword>
<evidence type="ECO:0000256" key="7">
    <source>
        <dbReference type="SAM" id="MobiDB-lite"/>
    </source>
</evidence>
<sequence length="900" mass="96685">MPGEFSGTLVSLLQRRGVAEEEGGILSGQDPSAYNEHDTIRLWIIQVSVIVLTTQLLALLLRKFRQPSVIAEIFGGILLGPTALGRIPGFTKHIFPEVSRPYLSLTANIGLCLFLFLVGLEIDGKLIKRNAKSSAIVSLAGIILPFAFGAALAVPIYHRFIPSAVKFSHFVLFTGVANSITAFPVVCRILNELNMIDTNVGVVVLSAGVANDIIGWLLLALCVALVNAGSELTALYMLLLCVAWGLTLFFPVKMFLRWLARKTGSVENGPTKFFMTVIMLLLFVSAFFTDIIGVHAVFGAFLMGVVVPRDGGLVVALTERLEDIVQVVLLPLYFTLSGLSTDLGLLNNGITWGYTLALCAFAFMGNFGGSVIASKFVAGFTWRESSVIGTLMTCKGLVELIVLNIGLSAKILTPQVFSMFVLESLLLTFITTPLVSILYPPHLRSRPSKKGSPSATAGGKQVVRRERNTRAKRRVKSHFTVVLDKIEHVPQMMSFVQLLRLPLTQAFPSEPSSATTSNDSPPTTPTSPSSARGVKVSALRLIESADRVSDVIKSSTQDELLETDPALLIFRMFAKLNSIVLSAVLTMAPLDDLAHTALSQAERDDADMIVLAWSPPSRKGLTDNAPSDNAVPAADVPPPPSKNVFKAFFKSSSTAPPEECPEPVHSHFVQGVFEHATTDVALFIDHNTSAPAPATSGYERHIFLPYFGGADDRLALDLVVQLCGNENVTATVVRIAKHDPEAGASSSWTEKVRGSQEISPATLVAPMDTDEWLQNETADNLAWSRYASPSKATSMNAGLARIEFKRVASPTLLRTSLHEAVVCTQDRSAELIVIVGRSHHAVQDCGDFVQELKAITEGHNGVDPGLHLTIGDVAPAFVVAGCSAGVIVVQAATVVGDNGC</sequence>
<evidence type="ECO:0000256" key="5">
    <source>
        <dbReference type="ARBA" id="ARBA00023065"/>
    </source>
</evidence>
<feature type="transmembrane region" description="Helical" evidence="8">
    <location>
        <begin position="73"/>
        <end position="90"/>
    </location>
</feature>
<feature type="region of interest" description="Disordered" evidence="7">
    <location>
        <begin position="509"/>
        <end position="534"/>
    </location>
</feature>
<dbReference type="Pfam" id="PF00999">
    <property type="entry name" value="Na_H_Exchanger"/>
    <property type="match status" value="1"/>
</dbReference>
<dbReference type="InterPro" id="IPR038770">
    <property type="entry name" value="Na+/solute_symporter_sf"/>
</dbReference>
<feature type="transmembrane region" description="Helical" evidence="8">
    <location>
        <begin position="385"/>
        <end position="407"/>
    </location>
</feature>
<feature type="transmembrane region" description="Helical" evidence="8">
    <location>
        <begin position="134"/>
        <end position="158"/>
    </location>
</feature>
<organism evidence="10 11">
    <name type="scientific">Hohenbuehelia grisea</name>
    <dbReference type="NCBI Taxonomy" id="104357"/>
    <lineage>
        <taxon>Eukaryota</taxon>
        <taxon>Fungi</taxon>
        <taxon>Dikarya</taxon>
        <taxon>Basidiomycota</taxon>
        <taxon>Agaricomycotina</taxon>
        <taxon>Agaricomycetes</taxon>
        <taxon>Agaricomycetidae</taxon>
        <taxon>Agaricales</taxon>
        <taxon>Pleurotineae</taxon>
        <taxon>Pleurotaceae</taxon>
        <taxon>Hohenbuehelia</taxon>
    </lineage>
</organism>
<feature type="transmembrane region" description="Helical" evidence="8">
    <location>
        <begin position="202"/>
        <end position="226"/>
    </location>
</feature>
<dbReference type="Gene3D" id="1.20.1530.20">
    <property type="match status" value="1"/>
</dbReference>
<evidence type="ECO:0000256" key="4">
    <source>
        <dbReference type="ARBA" id="ARBA00022989"/>
    </source>
</evidence>
<proteinExistence type="predicted"/>
<evidence type="ECO:0000256" key="6">
    <source>
        <dbReference type="ARBA" id="ARBA00023136"/>
    </source>
</evidence>
<feature type="transmembrane region" description="Helical" evidence="8">
    <location>
        <begin position="40"/>
        <end position="61"/>
    </location>
</feature>
<evidence type="ECO:0000313" key="10">
    <source>
        <dbReference type="EMBL" id="KAL0952403.1"/>
    </source>
</evidence>
<keyword evidence="5" id="KW-0406">Ion transport</keyword>
<feature type="region of interest" description="Disordered" evidence="7">
    <location>
        <begin position="444"/>
        <end position="470"/>
    </location>
</feature>
<name>A0ABR3JAC8_9AGAR</name>
<gene>
    <name evidence="10" type="ORF">HGRIS_006679</name>
</gene>
<dbReference type="PANTHER" id="PTHR32468">
    <property type="entry name" value="CATION/H + ANTIPORTER"/>
    <property type="match status" value="1"/>
</dbReference>
<dbReference type="PANTHER" id="PTHR32468:SF0">
    <property type="entry name" value="K(+)_H(+) ANTIPORTER 1"/>
    <property type="match status" value="1"/>
</dbReference>
<evidence type="ECO:0000256" key="3">
    <source>
        <dbReference type="ARBA" id="ARBA00022692"/>
    </source>
</evidence>
<keyword evidence="11" id="KW-1185">Reference proteome</keyword>
<feature type="transmembrane region" description="Helical" evidence="8">
    <location>
        <begin position="170"/>
        <end position="190"/>
    </location>
</feature>
<protein>
    <recommendedName>
        <fullName evidence="9">Cation/H+ exchanger transmembrane domain-containing protein</fullName>
    </recommendedName>
</protein>
<comment type="subcellular location">
    <subcellularLocation>
        <location evidence="1">Membrane</location>
        <topology evidence="1">Multi-pass membrane protein</topology>
    </subcellularLocation>
</comment>
<keyword evidence="4 8" id="KW-1133">Transmembrane helix</keyword>
<feature type="transmembrane region" description="Helical" evidence="8">
    <location>
        <begin position="102"/>
        <end position="122"/>
    </location>
</feature>
<evidence type="ECO:0000313" key="11">
    <source>
        <dbReference type="Proteomes" id="UP001556367"/>
    </source>
</evidence>
<evidence type="ECO:0000259" key="9">
    <source>
        <dbReference type="Pfam" id="PF00999"/>
    </source>
</evidence>
<evidence type="ECO:0000256" key="1">
    <source>
        <dbReference type="ARBA" id="ARBA00004141"/>
    </source>
</evidence>
<dbReference type="EMBL" id="JASNQZ010000010">
    <property type="protein sequence ID" value="KAL0952403.1"/>
    <property type="molecule type" value="Genomic_DNA"/>
</dbReference>
<reference evidence="11" key="1">
    <citation type="submission" date="2024-06" db="EMBL/GenBank/DDBJ databases">
        <title>Multi-omics analyses provide insights into the biosynthesis of the anticancer antibiotic pleurotin in Hohenbuehelia grisea.</title>
        <authorList>
            <person name="Weaver J.A."/>
            <person name="Alberti F."/>
        </authorList>
    </citation>
    <scope>NUCLEOTIDE SEQUENCE [LARGE SCALE GENOMIC DNA]</scope>
    <source>
        <strain evidence="11">T-177</strain>
    </source>
</reference>
<keyword evidence="3 8" id="KW-0812">Transmembrane</keyword>
<dbReference type="InterPro" id="IPR050794">
    <property type="entry name" value="CPA2_transporter"/>
</dbReference>
<feature type="domain" description="Cation/H+ exchanger transmembrane" evidence="9">
    <location>
        <begin position="55"/>
        <end position="435"/>
    </location>
</feature>